<keyword evidence="5" id="KW-0862">Zinc</keyword>
<dbReference type="Pfam" id="PF01344">
    <property type="entry name" value="Kelch_1"/>
    <property type="match status" value="2"/>
</dbReference>
<protein>
    <submittedName>
        <fullName evidence="6">E3 ubiquitin- ligase PDZRN3-like</fullName>
    </submittedName>
</protein>
<dbReference type="GO" id="GO:0008270">
    <property type="term" value="F:zinc ion binding"/>
    <property type="evidence" value="ECO:0007669"/>
    <property type="project" value="UniProtKB-KW"/>
</dbReference>
<dbReference type="InterPro" id="IPR001293">
    <property type="entry name" value="Znf_TRAF"/>
</dbReference>
<accession>A0A7D9JWL7</accession>
<reference evidence="6" key="1">
    <citation type="submission" date="2020-04" db="EMBL/GenBank/DDBJ databases">
        <authorList>
            <person name="Alioto T."/>
            <person name="Alioto T."/>
            <person name="Gomez Garrido J."/>
        </authorList>
    </citation>
    <scope>NUCLEOTIDE SEQUENCE</scope>
    <source>
        <strain evidence="6">A484AB</strain>
    </source>
</reference>
<dbReference type="InterPro" id="IPR011043">
    <property type="entry name" value="Gal_Oxase/kelch_b-propeller"/>
</dbReference>
<dbReference type="PANTHER" id="PTHR45632:SF3">
    <property type="entry name" value="KELCH-LIKE PROTEIN 32"/>
    <property type="match status" value="1"/>
</dbReference>
<keyword evidence="7" id="KW-1185">Reference proteome</keyword>
<keyword evidence="4" id="KW-0863">Zinc-finger</keyword>
<dbReference type="InterPro" id="IPR013083">
    <property type="entry name" value="Znf_RING/FYVE/PHD"/>
</dbReference>
<evidence type="ECO:0000256" key="2">
    <source>
        <dbReference type="ARBA" id="ARBA00022723"/>
    </source>
</evidence>
<evidence type="ECO:0000256" key="1">
    <source>
        <dbReference type="ARBA" id="ARBA00022441"/>
    </source>
</evidence>
<evidence type="ECO:0000256" key="5">
    <source>
        <dbReference type="ARBA" id="ARBA00022833"/>
    </source>
</evidence>
<dbReference type="SMART" id="SM00612">
    <property type="entry name" value="Kelch"/>
    <property type="match status" value="2"/>
</dbReference>
<proteinExistence type="predicted"/>
<keyword evidence="2" id="KW-0479">Metal-binding</keyword>
<dbReference type="PANTHER" id="PTHR45632">
    <property type="entry name" value="LD33804P"/>
    <property type="match status" value="1"/>
</dbReference>
<sequence length="312" mass="35114">MEKLTEEALSKPARIVTGYLDGSMVNCKHRERGCVELVELGLLETHISVCEYKPVTCPNERCEAVVNMADLEEHTNEDCEYRQVFCEECDENMSLKKYGKHGCFMSKDVQTVKGELFQVQHRVKEIFNTQNEMLEAIRNLTTTVNKMSRGNVKAAPACHPKPQGNIVVIGGDDGDRSLLDSVEMYSLANQTWSKLAPMQEKRASPTAHFYNGRVMVTGGRSELQGTIRAEPTNRAYQDEFTSLVCQLPLECCGHKTTILNDHDDLWLVLMGGINWEQGCLSSVECFDLESQVWHEQPSMSEAKYKLAAVLVP</sequence>
<dbReference type="SUPFAM" id="SSF49599">
    <property type="entry name" value="TRAF domain-like"/>
    <property type="match status" value="1"/>
</dbReference>
<evidence type="ECO:0000256" key="4">
    <source>
        <dbReference type="ARBA" id="ARBA00022771"/>
    </source>
</evidence>
<dbReference type="PROSITE" id="PS50145">
    <property type="entry name" value="ZF_TRAF"/>
    <property type="match status" value="1"/>
</dbReference>
<dbReference type="AlphaFoldDB" id="A0A7D9JWL7"/>
<name>A0A7D9JWL7_PARCT</name>
<keyword evidence="1" id="KW-0880">Kelch repeat</keyword>
<keyword evidence="3" id="KW-0677">Repeat</keyword>
<dbReference type="EMBL" id="CACRXK020022037">
    <property type="protein sequence ID" value="CAB4036441.1"/>
    <property type="molecule type" value="Genomic_DNA"/>
</dbReference>
<evidence type="ECO:0000313" key="7">
    <source>
        <dbReference type="Proteomes" id="UP001152795"/>
    </source>
</evidence>
<organism evidence="6 7">
    <name type="scientific">Paramuricea clavata</name>
    <name type="common">Red gorgonian</name>
    <name type="synonym">Violescent sea-whip</name>
    <dbReference type="NCBI Taxonomy" id="317549"/>
    <lineage>
        <taxon>Eukaryota</taxon>
        <taxon>Metazoa</taxon>
        <taxon>Cnidaria</taxon>
        <taxon>Anthozoa</taxon>
        <taxon>Octocorallia</taxon>
        <taxon>Malacalcyonacea</taxon>
        <taxon>Plexauridae</taxon>
        <taxon>Paramuricea</taxon>
    </lineage>
</organism>
<dbReference type="Pfam" id="PF02176">
    <property type="entry name" value="zf-TRAF"/>
    <property type="match status" value="1"/>
</dbReference>
<evidence type="ECO:0000256" key="3">
    <source>
        <dbReference type="ARBA" id="ARBA00022737"/>
    </source>
</evidence>
<dbReference type="InterPro" id="IPR015915">
    <property type="entry name" value="Kelch-typ_b-propeller"/>
</dbReference>
<dbReference type="Gene3D" id="3.30.40.10">
    <property type="entry name" value="Zinc/RING finger domain, C3HC4 (zinc finger)"/>
    <property type="match status" value="1"/>
</dbReference>
<gene>
    <name evidence="6" type="ORF">PACLA_8A064846</name>
</gene>
<dbReference type="PROSITE" id="PS51081">
    <property type="entry name" value="ZF_SIAH"/>
    <property type="match status" value="1"/>
</dbReference>
<dbReference type="Gene3D" id="2.120.10.80">
    <property type="entry name" value="Kelch-type beta propeller"/>
    <property type="match status" value="2"/>
</dbReference>
<dbReference type="OrthoDB" id="45365at2759"/>
<dbReference type="Proteomes" id="UP001152795">
    <property type="component" value="Unassembled WGS sequence"/>
</dbReference>
<comment type="caution">
    <text evidence="6">The sequence shown here is derived from an EMBL/GenBank/DDBJ whole genome shotgun (WGS) entry which is preliminary data.</text>
</comment>
<dbReference type="InterPro" id="IPR006652">
    <property type="entry name" value="Kelch_1"/>
</dbReference>
<dbReference type="GO" id="GO:0016874">
    <property type="term" value="F:ligase activity"/>
    <property type="evidence" value="ECO:0007669"/>
    <property type="project" value="UniProtKB-KW"/>
</dbReference>
<dbReference type="InterPro" id="IPR013010">
    <property type="entry name" value="Znf_SIAH"/>
</dbReference>
<evidence type="ECO:0000313" key="6">
    <source>
        <dbReference type="EMBL" id="CAB4036441.1"/>
    </source>
</evidence>
<keyword evidence="6" id="KW-0436">Ligase</keyword>
<dbReference type="SUPFAM" id="SSF50965">
    <property type="entry name" value="Galactose oxidase, central domain"/>
    <property type="match status" value="1"/>
</dbReference>